<evidence type="ECO:0000256" key="3">
    <source>
        <dbReference type="ARBA" id="ARBA00023125"/>
    </source>
</evidence>
<dbReference type="Pfam" id="PF03106">
    <property type="entry name" value="WRKY"/>
    <property type="match status" value="1"/>
</dbReference>
<organism evidence="8 9">
    <name type="scientific">Lithospermum erythrorhizon</name>
    <name type="common">Purple gromwell</name>
    <name type="synonym">Lithospermum officinale var. erythrorhizon</name>
    <dbReference type="NCBI Taxonomy" id="34254"/>
    <lineage>
        <taxon>Eukaryota</taxon>
        <taxon>Viridiplantae</taxon>
        <taxon>Streptophyta</taxon>
        <taxon>Embryophyta</taxon>
        <taxon>Tracheophyta</taxon>
        <taxon>Spermatophyta</taxon>
        <taxon>Magnoliopsida</taxon>
        <taxon>eudicotyledons</taxon>
        <taxon>Gunneridae</taxon>
        <taxon>Pentapetalae</taxon>
        <taxon>asterids</taxon>
        <taxon>lamiids</taxon>
        <taxon>Boraginales</taxon>
        <taxon>Boraginaceae</taxon>
        <taxon>Boraginoideae</taxon>
        <taxon>Lithospermeae</taxon>
        <taxon>Lithospermum</taxon>
    </lineage>
</organism>
<feature type="region of interest" description="Disordered" evidence="6">
    <location>
        <begin position="345"/>
        <end position="383"/>
    </location>
</feature>
<dbReference type="GO" id="GO:0005634">
    <property type="term" value="C:nucleus"/>
    <property type="evidence" value="ECO:0007669"/>
    <property type="project" value="UniProtKB-SubCell"/>
</dbReference>
<feature type="region of interest" description="Disordered" evidence="6">
    <location>
        <begin position="515"/>
        <end position="534"/>
    </location>
</feature>
<evidence type="ECO:0000256" key="4">
    <source>
        <dbReference type="ARBA" id="ARBA00023163"/>
    </source>
</evidence>
<dbReference type="GO" id="GO:0043565">
    <property type="term" value="F:sequence-specific DNA binding"/>
    <property type="evidence" value="ECO:0007669"/>
    <property type="project" value="InterPro"/>
</dbReference>
<evidence type="ECO:0000256" key="2">
    <source>
        <dbReference type="ARBA" id="ARBA00023015"/>
    </source>
</evidence>
<feature type="domain" description="WRKY" evidence="7">
    <location>
        <begin position="237"/>
        <end position="303"/>
    </location>
</feature>
<feature type="compositionally biased region" description="Low complexity" evidence="6">
    <location>
        <begin position="322"/>
        <end position="334"/>
    </location>
</feature>
<dbReference type="Gene3D" id="2.20.25.80">
    <property type="entry name" value="WRKY domain"/>
    <property type="match status" value="1"/>
</dbReference>
<dbReference type="SUPFAM" id="SSF118290">
    <property type="entry name" value="WRKY DNA-binding domain"/>
    <property type="match status" value="1"/>
</dbReference>
<keyword evidence="2" id="KW-0805">Transcription regulation</keyword>
<feature type="region of interest" description="Disordered" evidence="6">
    <location>
        <begin position="106"/>
        <end position="136"/>
    </location>
</feature>
<comment type="caution">
    <text evidence="8">The sequence shown here is derived from an EMBL/GenBank/DDBJ whole genome shotgun (WGS) entry which is preliminary data.</text>
</comment>
<feature type="compositionally biased region" description="Basic and acidic residues" evidence="6">
    <location>
        <begin position="204"/>
        <end position="216"/>
    </location>
</feature>
<evidence type="ECO:0000256" key="6">
    <source>
        <dbReference type="SAM" id="MobiDB-lite"/>
    </source>
</evidence>
<feature type="region of interest" description="Disordered" evidence="6">
    <location>
        <begin position="191"/>
        <end position="225"/>
    </location>
</feature>
<keyword evidence="9" id="KW-1185">Reference proteome</keyword>
<reference evidence="8 9" key="1">
    <citation type="submission" date="2024-01" db="EMBL/GenBank/DDBJ databases">
        <title>The complete chloroplast genome sequence of Lithospermum erythrorhizon: insights into the phylogenetic relationship among Boraginaceae species and the maternal lineages of purple gromwells.</title>
        <authorList>
            <person name="Okada T."/>
            <person name="Watanabe K."/>
        </authorList>
    </citation>
    <scope>NUCLEOTIDE SEQUENCE [LARGE SCALE GENOMIC DNA]</scope>
</reference>
<evidence type="ECO:0000256" key="5">
    <source>
        <dbReference type="ARBA" id="ARBA00023242"/>
    </source>
</evidence>
<dbReference type="InterPro" id="IPR044810">
    <property type="entry name" value="WRKY_plant"/>
</dbReference>
<dbReference type="PROSITE" id="PS50811">
    <property type="entry name" value="WRKY"/>
    <property type="match status" value="1"/>
</dbReference>
<dbReference type="Proteomes" id="UP001454036">
    <property type="component" value="Unassembled WGS sequence"/>
</dbReference>
<comment type="subcellular location">
    <subcellularLocation>
        <location evidence="1">Nucleus</location>
    </subcellularLocation>
</comment>
<keyword evidence="4" id="KW-0804">Transcription</keyword>
<dbReference type="PANTHER" id="PTHR31429">
    <property type="entry name" value="WRKY TRANSCRIPTION FACTOR 36-RELATED"/>
    <property type="match status" value="1"/>
</dbReference>
<dbReference type="AlphaFoldDB" id="A0AAV3Q860"/>
<evidence type="ECO:0000313" key="9">
    <source>
        <dbReference type="Proteomes" id="UP001454036"/>
    </source>
</evidence>
<name>A0AAV3Q860_LITER</name>
<dbReference type="PANTHER" id="PTHR31429:SF24">
    <property type="entry name" value="WRKY TRANSCRIPTION FACTOR 72-RELATED"/>
    <property type="match status" value="1"/>
</dbReference>
<evidence type="ECO:0000313" key="8">
    <source>
        <dbReference type="EMBL" id="GAA0158825.1"/>
    </source>
</evidence>
<evidence type="ECO:0000259" key="7">
    <source>
        <dbReference type="PROSITE" id="PS50811"/>
    </source>
</evidence>
<accession>A0AAV3Q860</accession>
<dbReference type="InterPro" id="IPR036576">
    <property type="entry name" value="WRKY_dom_sf"/>
</dbReference>
<dbReference type="EMBL" id="BAABME010003443">
    <property type="protein sequence ID" value="GAA0158825.1"/>
    <property type="molecule type" value="Genomic_DNA"/>
</dbReference>
<keyword evidence="3 8" id="KW-0238">DNA-binding</keyword>
<sequence length="649" mass="70330">MSASSTDMSFNNFSVSGKNQDHQQRLFTAKVAKVEDDEKLNMVTLDITKENDYMQTELHPGVAEGDNFIVHTRQNNQMERTSATAVCTPAGNEHVRLPVTTQTSIFSSCDQNQPNTPTDSNLTETRPQDNAESDSVSLSLMRYPINSSGEEAGKNANNDNKHDTLDMNLALGLEFKEDTLYSELKSNFNSRKRIEQGDDTEKEEENRRLKIPRSGEDDNFSQNPPEKATVVTVRMPCNTPVTGDGCQWKKYGQKAAKGSPFPRSYYRCCVTSTCEAKKQVQICPNDLSTLITTYEGVHNHPLTAISTNVPPQPTAAVPMSRGASTGSLTSHGSLLNSQTTVSIPKSSQTTHIIPSNSQIPLSTPGASRSLMFQPTGCPASSLPPSGKPQALCITLPKTQFPLVQLGRLSPNFPGSPILSPTGMTLPHFPASRLFSATSSATVRSQLNPETTYSPTSACIFPVGSSSAQTNGASLSNKSHVGRSHLLGLSSPRRQHSPRFQHQFNLYSNNQSLMDTSGQRKQLTQQPTSQPPNNNSLISAQQTMNDKIAAATTMITSHPTFQSQVAAVVSSLVGNNSSVGLRQSLSQGVNYNHLRLPVPLMYMQSVLGPSNISSSPINSQLGNSLSTSPFPYHVAEAPLFPTSQKGDRSK</sequence>
<proteinExistence type="predicted"/>
<protein>
    <submittedName>
        <fullName evidence="8">DNA-binding transcription factor</fullName>
    </submittedName>
</protein>
<gene>
    <name evidence="8" type="ORF">LIER_15753</name>
</gene>
<dbReference type="InterPro" id="IPR003657">
    <property type="entry name" value="WRKY_dom"/>
</dbReference>
<feature type="compositionally biased region" description="Polar residues" evidence="6">
    <location>
        <begin position="345"/>
        <end position="372"/>
    </location>
</feature>
<keyword evidence="5" id="KW-0539">Nucleus</keyword>
<dbReference type="SMART" id="SM00774">
    <property type="entry name" value="WRKY"/>
    <property type="match status" value="1"/>
</dbReference>
<feature type="region of interest" description="Disordered" evidence="6">
    <location>
        <begin position="315"/>
        <end position="334"/>
    </location>
</feature>
<evidence type="ECO:0000256" key="1">
    <source>
        <dbReference type="ARBA" id="ARBA00004123"/>
    </source>
</evidence>
<dbReference type="GO" id="GO:0003700">
    <property type="term" value="F:DNA-binding transcription factor activity"/>
    <property type="evidence" value="ECO:0007669"/>
    <property type="project" value="InterPro"/>
</dbReference>